<evidence type="ECO:0000313" key="2">
    <source>
        <dbReference type="EMBL" id="MCK9800667.1"/>
    </source>
</evidence>
<proteinExistence type="predicted"/>
<reference evidence="4 5" key="2">
    <citation type="journal article" date="2023" name="Plant Pathol.">
        <title>Dismantling and reorganizing Pseudomonas marginalis sensu#lato.</title>
        <authorList>
            <person name="Sawada H."/>
            <person name="Fujikawa T."/>
            <person name="Satou M."/>
        </authorList>
    </citation>
    <scope>NUCLEOTIDE SEQUENCE [LARGE SCALE GENOMIC DNA]</scope>
    <source>
        <strain evidence="2 4">MAFF 302030</strain>
        <strain evidence="3 5">MAFF 302046</strain>
    </source>
</reference>
<feature type="region of interest" description="Disordered" evidence="1">
    <location>
        <begin position="1"/>
        <end position="21"/>
    </location>
</feature>
<evidence type="ECO:0000256" key="1">
    <source>
        <dbReference type="SAM" id="MobiDB-lite"/>
    </source>
</evidence>
<accession>A0A9X1YYW9</accession>
<dbReference type="Proteomes" id="UP001155163">
    <property type="component" value="Unassembled WGS sequence"/>
</dbReference>
<protein>
    <submittedName>
        <fullName evidence="2">Uncharacterized protein</fullName>
    </submittedName>
</protein>
<evidence type="ECO:0000313" key="3">
    <source>
        <dbReference type="EMBL" id="MCK9814735.1"/>
    </source>
</evidence>
<reference evidence="4 5" key="1">
    <citation type="journal article" date="2022" name="Int. J. Syst. Evol. Microbiol.">
        <title>Pseudomonas aegrilactucae sp. nov. and Pseudomonas morbosilactucae sp. nov., pathogens causing bacterial rot of lettuce in Japan.</title>
        <authorList>
            <person name="Sawada H."/>
            <person name="Fujikawa T."/>
            <person name="Satou M."/>
        </authorList>
    </citation>
    <scope>NUCLEOTIDE SEQUENCE [LARGE SCALE GENOMIC DNA]</scope>
    <source>
        <strain evidence="2 4">MAFF 302030</strain>
        <strain evidence="3 5">MAFF 302046</strain>
    </source>
</reference>
<name>A0A9X1YYW9_9PSED</name>
<evidence type="ECO:0000313" key="4">
    <source>
        <dbReference type="Proteomes" id="UP001155059"/>
    </source>
</evidence>
<dbReference type="EMBL" id="JALQCX010000018">
    <property type="protein sequence ID" value="MCK9814735.1"/>
    <property type="molecule type" value="Genomic_DNA"/>
</dbReference>
<keyword evidence="5" id="KW-1185">Reference proteome</keyword>
<dbReference type="EMBL" id="JALQCW010000068">
    <property type="protein sequence ID" value="MCK9800667.1"/>
    <property type="molecule type" value="Genomic_DNA"/>
</dbReference>
<dbReference type="RefSeq" id="WP_268261974.1">
    <property type="nucleotide sequence ID" value="NZ_JALQCW010000068.1"/>
</dbReference>
<gene>
    <name evidence="2" type="ORF">M1B34_24035</name>
    <name evidence="3" type="ORF">M1B35_11500</name>
</gene>
<organism evidence="2 4">
    <name type="scientific">Pseudomonas morbosilactucae</name>
    <dbReference type="NCBI Taxonomy" id="2938197"/>
    <lineage>
        <taxon>Bacteria</taxon>
        <taxon>Pseudomonadati</taxon>
        <taxon>Pseudomonadota</taxon>
        <taxon>Gammaproteobacteria</taxon>
        <taxon>Pseudomonadales</taxon>
        <taxon>Pseudomonadaceae</taxon>
        <taxon>Pseudomonas</taxon>
    </lineage>
</organism>
<dbReference type="Proteomes" id="UP001155059">
    <property type="component" value="Unassembled WGS sequence"/>
</dbReference>
<sequence>MNAYPENALQQAGFSNSSAKQRPEFWVKRSLIGSLRIRFDGGPSYPKMVEDLRQALNNHGRLVRRGERLSGSDWVHRIKKHQGPLSECQASAIETLMAK</sequence>
<feature type="compositionally biased region" description="Polar residues" evidence="1">
    <location>
        <begin position="8"/>
        <end position="20"/>
    </location>
</feature>
<comment type="caution">
    <text evidence="2">The sequence shown here is derived from an EMBL/GenBank/DDBJ whole genome shotgun (WGS) entry which is preliminary data.</text>
</comment>
<dbReference type="AlphaFoldDB" id="A0A9X1YYW9"/>
<evidence type="ECO:0000313" key="5">
    <source>
        <dbReference type="Proteomes" id="UP001155163"/>
    </source>
</evidence>